<evidence type="ECO:0000313" key="1">
    <source>
        <dbReference type="EMBL" id="JAD96245.1"/>
    </source>
</evidence>
<reference evidence="1" key="1">
    <citation type="submission" date="2014-09" db="EMBL/GenBank/DDBJ databases">
        <authorList>
            <person name="Magalhaes I.L.F."/>
            <person name="Oliveira U."/>
            <person name="Santos F.R."/>
            <person name="Vidigal T.H.D.A."/>
            <person name="Brescovit A.D."/>
            <person name="Santos A.J."/>
        </authorList>
    </citation>
    <scope>NUCLEOTIDE SEQUENCE</scope>
    <source>
        <tissue evidence="1">Shoot tissue taken approximately 20 cm above the soil surface</tissue>
    </source>
</reference>
<sequence>MPRWPLFMMSSGSGRASAVAEAASRTK</sequence>
<proteinExistence type="predicted"/>
<protein>
    <submittedName>
        <fullName evidence="1">Uncharacterized protein</fullName>
    </submittedName>
</protein>
<dbReference type="EMBL" id="GBRH01201650">
    <property type="protein sequence ID" value="JAD96245.1"/>
    <property type="molecule type" value="Transcribed_RNA"/>
</dbReference>
<dbReference type="AlphaFoldDB" id="A0A0A9EEE8"/>
<accession>A0A0A9EEE8</accession>
<name>A0A0A9EEE8_ARUDO</name>
<reference evidence="1" key="2">
    <citation type="journal article" date="2015" name="Data Brief">
        <title>Shoot transcriptome of the giant reed, Arundo donax.</title>
        <authorList>
            <person name="Barrero R.A."/>
            <person name="Guerrero F.D."/>
            <person name="Moolhuijzen P."/>
            <person name="Goolsby J.A."/>
            <person name="Tidwell J."/>
            <person name="Bellgard S.E."/>
            <person name="Bellgard M.I."/>
        </authorList>
    </citation>
    <scope>NUCLEOTIDE SEQUENCE</scope>
    <source>
        <tissue evidence="1">Shoot tissue taken approximately 20 cm above the soil surface</tissue>
    </source>
</reference>
<organism evidence="1">
    <name type="scientific">Arundo donax</name>
    <name type="common">Giant reed</name>
    <name type="synonym">Donax arundinaceus</name>
    <dbReference type="NCBI Taxonomy" id="35708"/>
    <lineage>
        <taxon>Eukaryota</taxon>
        <taxon>Viridiplantae</taxon>
        <taxon>Streptophyta</taxon>
        <taxon>Embryophyta</taxon>
        <taxon>Tracheophyta</taxon>
        <taxon>Spermatophyta</taxon>
        <taxon>Magnoliopsida</taxon>
        <taxon>Liliopsida</taxon>
        <taxon>Poales</taxon>
        <taxon>Poaceae</taxon>
        <taxon>PACMAD clade</taxon>
        <taxon>Arundinoideae</taxon>
        <taxon>Arundineae</taxon>
        <taxon>Arundo</taxon>
    </lineage>
</organism>